<proteinExistence type="predicted"/>
<dbReference type="Gene3D" id="3.90.550.10">
    <property type="entry name" value="Spore Coat Polysaccharide Biosynthesis Protein SpsA, Chain A"/>
    <property type="match status" value="1"/>
</dbReference>
<gene>
    <name evidence="2" type="ORF">METZ01_LOCUS38831</name>
</gene>
<evidence type="ECO:0000313" key="2">
    <source>
        <dbReference type="EMBL" id="SUZ85977.1"/>
    </source>
</evidence>
<evidence type="ECO:0000259" key="1">
    <source>
        <dbReference type="Pfam" id="PF00483"/>
    </source>
</evidence>
<dbReference type="PANTHER" id="PTHR42883:SF2">
    <property type="entry name" value="THYMIDYLYLTRANSFERASE"/>
    <property type="match status" value="1"/>
</dbReference>
<name>A0A381R7Y3_9ZZZZ</name>
<dbReference type="InterPro" id="IPR029044">
    <property type="entry name" value="Nucleotide-diphossugar_trans"/>
</dbReference>
<dbReference type="AlphaFoldDB" id="A0A381R7Y3"/>
<feature type="domain" description="Nucleotidyl transferase" evidence="1">
    <location>
        <begin position="28"/>
        <end position="242"/>
    </location>
</feature>
<dbReference type="Pfam" id="PF00483">
    <property type="entry name" value="NTP_transferase"/>
    <property type="match status" value="1"/>
</dbReference>
<dbReference type="EMBL" id="UINC01001660">
    <property type="protein sequence ID" value="SUZ85977.1"/>
    <property type="molecule type" value="Genomic_DNA"/>
</dbReference>
<protein>
    <recommendedName>
        <fullName evidence="1">Nucleotidyl transferase domain-containing protein</fullName>
    </recommendedName>
</protein>
<dbReference type="InterPro" id="IPR005835">
    <property type="entry name" value="NTP_transferase_dom"/>
</dbReference>
<accession>A0A381R7Y3</accession>
<dbReference type="SUPFAM" id="SSF53448">
    <property type="entry name" value="Nucleotide-diphospho-sugar transferases"/>
    <property type="match status" value="1"/>
</dbReference>
<organism evidence="2">
    <name type="scientific">marine metagenome</name>
    <dbReference type="NCBI Taxonomy" id="408172"/>
    <lineage>
        <taxon>unclassified sequences</taxon>
        <taxon>metagenomes</taxon>
        <taxon>ecological metagenomes</taxon>
    </lineage>
</organism>
<reference evidence="2" key="1">
    <citation type="submission" date="2018-05" db="EMBL/GenBank/DDBJ databases">
        <authorList>
            <person name="Lanie J.A."/>
            <person name="Ng W.-L."/>
            <person name="Kazmierczak K.M."/>
            <person name="Andrzejewski T.M."/>
            <person name="Davidsen T.M."/>
            <person name="Wayne K.J."/>
            <person name="Tettelin H."/>
            <person name="Glass J.I."/>
            <person name="Rusch D."/>
            <person name="Podicherti R."/>
            <person name="Tsui H.-C.T."/>
            <person name="Winkler M.E."/>
        </authorList>
    </citation>
    <scope>NUCLEOTIDE SEQUENCE</scope>
</reference>
<sequence length="268" mass="31004">MAAGLSSRMKSSDGDDKMSKYSISQANTRAKGFIEIESGNPLIYYIIKNAMASGITNFFIILFKNSDEFKTYLDKISEELKIEIKIAYQDFYGNKKPLGTADAICQTLDQYEELKVSRFLVCNSDNLYSENSFRTLIKSKDYNSMIAYKFDCLDFDNERLKGFAILDIVDSFLNKIIEKPDQETINLFKSKGLYVSMNIFSFFGDQVYTFFKDCPLNPIRNEKEISVALQNMIKSSKHKMKVYHLCERVPDMTYKKDISRISDYIKNN</sequence>
<dbReference type="PANTHER" id="PTHR42883">
    <property type="entry name" value="GLUCOSE-1-PHOSPHATE THYMIDYLTRANSFERASE"/>
    <property type="match status" value="1"/>
</dbReference>